<keyword evidence="3" id="KW-1185">Reference proteome</keyword>
<evidence type="ECO:0000313" key="3">
    <source>
        <dbReference type="Proteomes" id="UP000242367"/>
    </source>
</evidence>
<keyword evidence="1" id="KW-0812">Transmembrane</keyword>
<reference evidence="2 3" key="1">
    <citation type="journal article" date="2017" name="Chemistry">
        <title>Isolation, Biosynthesis and Chemical Modifications of Rubterolones A-F: Rare Tropolone Alkaloids from Actinomadura sp. 5-2.</title>
        <authorList>
            <person name="Guo H."/>
            <person name="Benndorf R."/>
            <person name="Leichnitz D."/>
            <person name="Klassen J.L."/>
            <person name="Vollmers J."/>
            <person name="Gorls H."/>
            <person name="Steinacker M."/>
            <person name="Weigel C."/>
            <person name="Dahse H.M."/>
            <person name="Kaster A.K."/>
            <person name="de Beer Z.W."/>
            <person name="Poulsen M."/>
            <person name="Beemelmanns C."/>
        </authorList>
    </citation>
    <scope>NUCLEOTIDE SEQUENCE [LARGE SCALE GENOMIC DNA]</scope>
    <source>
        <strain evidence="2 3">5-2</strain>
    </source>
</reference>
<comment type="caution">
    <text evidence="2">The sequence shown here is derived from an EMBL/GenBank/DDBJ whole genome shotgun (WGS) entry which is preliminary data.</text>
</comment>
<organism evidence="2 3">
    <name type="scientific">Actinomadura rubteroloni</name>
    <dbReference type="NCBI Taxonomy" id="1926885"/>
    <lineage>
        <taxon>Bacteria</taxon>
        <taxon>Bacillati</taxon>
        <taxon>Actinomycetota</taxon>
        <taxon>Actinomycetes</taxon>
        <taxon>Streptosporangiales</taxon>
        <taxon>Thermomonosporaceae</taxon>
        <taxon>Actinomadura</taxon>
    </lineage>
</organism>
<dbReference type="Proteomes" id="UP000242367">
    <property type="component" value="Unassembled WGS sequence"/>
</dbReference>
<dbReference type="EMBL" id="MTBP01000001">
    <property type="protein sequence ID" value="POM27155.1"/>
    <property type="molecule type" value="Genomic_DNA"/>
</dbReference>
<protein>
    <submittedName>
        <fullName evidence="2">Uncharacterized protein</fullName>
    </submittedName>
</protein>
<evidence type="ECO:0000313" key="2">
    <source>
        <dbReference type="EMBL" id="POM27155.1"/>
    </source>
</evidence>
<evidence type="ECO:0000256" key="1">
    <source>
        <dbReference type="SAM" id="Phobius"/>
    </source>
</evidence>
<accession>A0A2P4UQ28</accession>
<gene>
    <name evidence="2" type="ORF">BTM25_15660</name>
</gene>
<keyword evidence="1" id="KW-1133">Transmembrane helix</keyword>
<name>A0A2P4UQ28_9ACTN</name>
<sequence>MGQSKGVVTAIEIAIVMSVAGIGVITGLVTYLSMPVVRRWRRGHHRRTR</sequence>
<feature type="transmembrane region" description="Helical" evidence="1">
    <location>
        <begin position="6"/>
        <end position="32"/>
    </location>
</feature>
<keyword evidence="1" id="KW-0472">Membrane</keyword>
<proteinExistence type="predicted"/>
<dbReference type="AlphaFoldDB" id="A0A2P4UQ28"/>